<reference evidence="1" key="1">
    <citation type="submission" date="2021-10" db="EMBL/GenBank/DDBJ databases">
        <title>Melipona bicolor Genome sequencing and assembly.</title>
        <authorList>
            <person name="Araujo N.S."/>
            <person name="Arias M.C."/>
        </authorList>
    </citation>
    <scope>NUCLEOTIDE SEQUENCE</scope>
    <source>
        <strain evidence="1">USP_2M_L1-L4_2017</strain>
        <tissue evidence="1">Whole body</tissue>
    </source>
</reference>
<dbReference type="AlphaFoldDB" id="A0AA40FH56"/>
<dbReference type="EMBL" id="JAHYIQ010000039">
    <property type="protein sequence ID" value="KAK1118967.1"/>
    <property type="molecule type" value="Genomic_DNA"/>
</dbReference>
<protein>
    <submittedName>
        <fullName evidence="1">Uncharacterized protein</fullName>
    </submittedName>
</protein>
<dbReference type="Proteomes" id="UP001177670">
    <property type="component" value="Unassembled WGS sequence"/>
</dbReference>
<evidence type="ECO:0000313" key="1">
    <source>
        <dbReference type="EMBL" id="KAK1118967.1"/>
    </source>
</evidence>
<organism evidence="1 2">
    <name type="scientific">Melipona bicolor</name>
    <dbReference type="NCBI Taxonomy" id="60889"/>
    <lineage>
        <taxon>Eukaryota</taxon>
        <taxon>Metazoa</taxon>
        <taxon>Ecdysozoa</taxon>
        <taxon>Arthropoda</taxon>
        <taxon>Hexapoda</taxon>
        <taxon>Insecta</taxon>
        <taxon>Pterygota</taxon>
        <taxon>Neoptera</taxon>
        <taxon>Endopterygota</taxon>
        <taxon>Hymenoptera</taxon>
        <taxon>Apocrita</taxon>
        <taxon>Aculeata</taxon>
        <taxon>Apoidea</taxon>
        <taxon>Anthophila</taxon>
        <taxon>Apidae</taxon>
        <taxon>Melipona</taxon>
    </lineage>
</organism>
<comment type="caution">
    <text evidence="1">The sequence shown here is derived from an EMBL/GenBank/DDBJ whole genome shotgun (WGS) entry which is preliminary data.</text>
</comment>
<proteinExistence type="predicted"/>
<sequence length="106" mass="11843">MAIPLNLRRQKSGPTSNDDCRTTVITDISHTLMIVAVTRLGVNTAYLQEPHLCKLRVILDGVIVLRWESGRFIGEYFDSNGGFKLATLSLNTLLIQSTSKYPYLNS</sequence>
<evidence type="ECO:0000313" key="2">
    <source>
        <dbReference type="Proteomes" id="UP001177670"/>
    </source>
</evidence>
<keyword evidence="2" id="KW-1185">Reference proteome</keyword>
<gene>
    <name evidence="1" type="ORF">K0M31_013737</name>
</gene>
<accession>A0AA40FH56</accession>
<name>A0AA40FH56_9HYME</name>